<dbReference type="Gene3D" id="3.20.20.80">
    <property type="entry name" value="Glycosidases"/>
    <property type="match status" value="1"/>
</dbReference>
<dbReference type="PANTHER" id="PTHR31308">
    <property type="match status" value="1"/>
</dbReference>
<evidence type="ECO:0000256" key="4">
    <source>
        <dbReference type="SAM" id="MobiDB-lite"/>
    </source>
</evidence>
<dbReference type="EMBL" id="BBYQ01000006">
    <property type="protein sequence ID" value="GAP26438.1"/>
    <property type="molecule type" value="Genomic_DNA"/>
</dbReference>
<feature type="region of interest" description="Disordered" evidence="4">
    <location>
        <begin position="305"/>
        <end position="342"/>
    </location>
</feature>
<dbReference type="PROSITE" id="PS51318">
    <property type="entry name" value="TAT"/>
    <property type="match status" value="1"/>
</dbReference>
<reference evidence="7 10" key="3">
    <citation type="submission" date="2016-10" db="EMBL/GenBank/DDBJ databases">
        <title>Genome sequence of Nocardia seriolae strain EM150506, isolated from Anguila japonica.</title>
        <authorList>
            <person name="Han H.-J."/>
        </authorList>
    </citation>
    <scope>NUCLEOTIDE SEQUENCE [LARGE SCALE GENOMIC DNA]</scope>
    <source>
        <strain evidence="7 10">EM150506</strain>
    </source>
</reference>
<dbReference type="AlphaFoldDB" id="A0A0B8MZD4"/>
<dbReference type="Gene3D" id="2.60.40.1180">
    <property type="entry name" value="Golgi alpha-mannosidase II"/>
    <property type="match status" value="1"/>
</dbReference>
<dbReference type="OrthoDB" id="4771662at2"/>
<dbReference type="InterPro" id="IPR013780">
    <property type="entry name" value="Glyco_hydro_b"/>
</dbReference>
<reference evidence="8 9" key="2">
    <citation type="journal article" date="2016" name="Genome Announc.">
        <title>Draft Genome Sequence of Erythromycin- and Oxytetracycline-Sensitive Nocardia seriolae Strain U-1 (NBRC 110359).</title>
        <authorList>
            <person name="Imajoh M."/>
            <person name="Sukeda M."/>
            <person name="Shimizu M."/>
            <person name="Yamane J."/>
            <person name="Ohnishi K."/>
            <person name="Oshima S."/>
        </authorList>
    </citation>
    <scope>NUCLEOTIDE SEQUENCE [LARGE SCALE GENOMIC DNA]</scope>
    <source>
        <strain evidence="8 9">U-1</strain>
    </source>
</reference>
<feature type="compositionally biased region" description="Gly residues" evidence="4">
    <location>
        <begin position="309"/>
        <end position="336"/>
    </location>
</feature>
<dbReference type="GO" id="GO:0000272">
    <property type="term" value="P:polysaccharide catabolic process"/>
    <property type="evidence" value="ECO:0007669"/>
    <property type="project" value="InterPro"/>
</dbReference>
<evidence type="ECO:0000256" key="3">
    <source>
        <dbReference type="RuleBase" id="RU361153"/>
    </source>
</evidence>
<evidence type="ECO:0000313" key="9">
    <source>
        <dbReference type="Proteomes" id="UP000037179"/>
    </source>
</evidence>
<dbReference type="InterPro" id="IPR018087">
    <property type="entry name" value="Glyco_hydro_5_CS"/>
</dbReference>
<keyword evidence="1 3" id="KW-0378">Hydrolase</keyword>
<gene>
    <name evidence="7" type="ORF">NS506_00675</name>
    <name evidence="8" type="ORF">NSK11_contig00006-0034</name>
</gene>
<evidence type="ECO:0000256" key="5">
    <source>
        <dbReference type="SAM" id="SignalP"/>
    </source>
</evidence>
<dbReference type="SUPFAM" id="SSF51445">
    <property type="entry name" value="(Trans)glycosidases"/>
    <property type="match status" value="1"/>
</dbReference>
<keyword evidence="2 3" id="KW-0326">Glycosidase</keyword>
<feature type="chain" id="PRO_5014509334" evidence="5">
    <location>
        <begin position="32"/>
        <end position="538"/>
    </location>
</feature>
<feature type="signal peptide" evidence="5">
    <location>
        <begin position="1"/>
        <end position="31"/>
    </location>
</feature>
<dbReference type="Proteomes" id="UP000037179">
    <property type="component" value="Unassembled WGS sequence"/>
</dbReference>
<dbReference type="RefSeq" id="WP_045435904.1">
    <property type="nucleotide sequence ID" value="NZ_AP017900.1"/>
</dbReference>
<dbReference type="InterPro" id="IPR017853">
    <property type="entry name" value="GH"/>
</dbReference>
<dbReference type="InterPro" id="IPR052066">
    <property type="entry name" value="Glycosphingolipid_Hydrolases"/>
</dbReference>
<dbReference type="InterPro" id="IPR006311">
    <property type="entry name" value="TAT_signal"/>
</dbReference>
<feature type="domain" description="Glycoside hydrolase family 5" evidence="6">
    <location>
        <begin position="90"/>
        <end position="418"/>
    </location>
</feature>
<dbReference type="EMBL" id="CP017839">
    <property type="protein sequence ID" value="APA94754.1"/>
    <property type="molecule type" value="Genomic_DNA"/>
</dbReference>
<keyword evidence="9" id="KW-1185">Reference proteome</keyword>
<organism evidence="7 10">
    <name type="scientific">Nocardia seriolae</name>
    <dbReference type="NCBI Taxonomy" id="37332"/>
    <lineage>
        <taxon>Bacteria</taxon>
        <taxon>Bacillati</taxon>
        <taxon>Actinomycetota</taxon>
        <taxon>Actinomycetes</taxon>
        <taxon>Mycobacteriales</taxon>
        <taxon>Nocardiaceae</taxon>
        <taxon>Nocardia</taxon>
    </lineage>
</organism>
<dbReference type="EC" id="3.2.1.123" evidence="7"/>
<evidence type="ECO:0000313" key="10">
    <source>
        <dbReference type="Proteomes" id="UP000180166"/>
    </source>
</evidence>
<dbReference type="Pfam" id="PF00150">
    <property type="entry name" value="Cellulase"/>
    <property type="match status" value="1"/>
</dbReference>
<dbReference type="KEGG" id="nsr:NS506_00675"/>
<evidence type="ECO:0000259" key="6">
    <source>
        <dbReference type="Pfam" id="PF00150"/>
    </source>
</evidence>
<name>A0A0B8MZD4_9NOCA</name>
<comment type="similarity">
    <text evidence="3">Belongs to the glycosyl hydrolase 5 (cellulase A) family.</text>
</comment>
<sequence length="538" mass="56622">MTQTVSRWRRALTGAAVTAITALAATPAAQAAPAPESPAPQVAHPLHARAGADARIVDDQDRTVILHGANVNGLGEYYREWPDLPSTETLTEDDFARLSALGANVVRLIISWSALEPTRGVIDQGYLDRVERAVGWARAHDIYVLLDMHQDAWGPAVNTPDGVYCPPFTQPSVGWDGAPAWATAFVGTSATCRIGMRELSVAVQTSFQNFYLDVNGVQSELVQTWAAVAARFAADPTVVGYDLLNEPNPGLLVGVDDYALLGGYYQRAIAAIRAAENRAPQGFRHIVFFEPSVITGPLPVPGPLPIFTGGSGSAGSSSGSGTGSSSGSGSGSGTGSTGDENMVYAPHEYNESISILPGSLADGFGATATAARDYGTTFFNGEWGFWDQDPAVAADKARRYARLEDDYLVGGTYWQWRQACGDPHAIQTRHTRPNCSGPQNDLADNAIVQPTLSRAYPRAVPGRLTAIHSDIPSGTLTVTGRADRAGQTADLWVPERCANPRVTGSNTAGAGVLAVGGGHRVTATITAAGDYSVQITCG</sequence>
<proteinExistence type="inferred from homology"/>
<reference evidence="9" key="1">
    <citation type="submission" date="2015-07" db="EMBL/GenBank/DDBJ databases">
        <title>Nocardia seriolae U-1 whole genome shotgun sequence.</title>
        <authorList>
            <person name="Imajoh M."/>
            <person name="Fukumoto Y."/>
            <person name="Sukeda M."/>
            <person name="Yamane J."/>
            <person name="Yamasaki K."/>
            <person name="Shimizu M."/>
            <person name="Ohnishi K."/>
            <person name="Oshima S."/>
        </authorList>
    </citation>
    <scope>NUCLEOTIDE SEQUENCE [LARGE SCALE GENOMIC DNA]</scope>
    <source>
        <strain evidence="9">U-1</strain>
    </source>
</reference>
<dbReference type="PROSITE" id="PS00659">
    <property type="entry name" value="GLYCOSYL_HYDROL_F5"/>
    <property type="match status" value="1"/>
</dbReference>
<dbReference type="GO" id="GO:0047876">
    <property type="term" value="F:endoglycosylceramidase activity"/>
    <property type="evidence" value="ECO:0007669"/>
    <property type="project" value="UniProtKB-EC"/>
</dbReference>
<evidence type="ECO:0000256" key="2">
    <source>
        <dbReference type="ARBA" id="ARBA00023295"/>
    </source>
</evidence>
<evidence type="ECO:0000256" key="1">
    <source>
        <dbReference type="ARBA" id="ARBA00022801"/>
    </source>
</evidence>
<evidence type="ECO:0000313" key="8">
    <source>
        <dbReference type="EMBL" id="GAP26438.1"/>
    </source>
</evidence>
<evidence type="ECO:0000313" key="7">
    <source>
        <dbReference type="EMBL" id="APA94754.1"/>
    </source>
</evidence>
<dbReference type="PANTHER" id="PTHR31308:SF3">
    <property type="entry name" value="ENDOGLYCOCERAMIDASE"/>
    <property type="match status" value="1"/>
</dbReference>
<dbReference type="Proteomes" id="UP000180166">
    <property type="component" value="Chromosome"/>
</dbReference>
<dbReference type="InterPro" id="IPR001547">
    <property type="entry name" value="Glyco_hydro_5"/>
</dbReference>
<protein>
    <submittedName>
        <fullName evidence="7">Endoglycosylceramidase</fullName>
        <ecNumber evidence="7">3.2.1.123</ecNumber>
    </submittedName>
</protein>
<dbReference type="GeneID" id="93371422"/>
<keyword evidence="5" id="KW-0732">Signal</keyword>
<accession>A0A0B8MZD4</accession>